<comment type="function">
    <text evidence="2">Pyridoxal 5'-phosphate (PLP)-binding protein, which is involved in PLP homeostasis.</text>
</comment>
<gene>
    <name evidence="6" type="ORF">C7Y71_000375</name>
</gene>
<dbReference type="InterPro" id="IPR001608">
    <property type="entry name" value="Ala_racemase_N"/>
</dbReference>
<dbReference type="CDD" id="cd00635">
    <property type="entry name" value="PLPDE_III_YBL036c_like"/>
    <property type="match status" value="1"/>
</dbReference>
<evidence type="ECO:0000256" key="1">
    <source>
        <dbReference type="ARBA" id="ARBA00022898"/>
    </source>
</evidence>
<dbReference type="Pfam" id="PF01168">
    <property type="entry name" value="Ala_racemase_N"/>
    <property type="match status" value="1"/>
</dbReference>
<feature type="domain" description="Alanine racemase N-terminal" evidence="5">
    <location>
        <begin position="2"/>
        <end position="221"/>
    </location>
</feature>
<dbReference type="PANTHER" id="PTHR10146">
    <property type="entry name" value="PROLINE SYNTHETASE CO-TRANSCRIBED BACTERIAL HOMOLOG PROTEIN"/>
    <property type="match status" value="1"/>
</dbReference>
<dbReference type="FunFam" id="3.20.20.10:FF:000018">
    <property type="entry name" value="Pyridoxal phosphate homeostasis protein"/>
    <property type="match status" value="1"/>
</dbReference>
<feature type="modified residue" description="N6-(pyridoxal phosphate)lysine" evidence="2 3">
    <location>
        <position position="26"/>
    </location>
</feature>
<dbReference type="PANTHER" id="PTHR10146:SF14">
    <property type="entry name" value="PYRIDOXAL PHOSPHATE HOMEOSTASIS PROTEIN"/>
    <property type="match status" value="1"/>
</dbReference>
<dbReference type="EMBL" id="CP033459">
    <property type="protein sequence ID" value="QFQ11612.1"/>
    <property type="molecule type" value="Genomic_DNA"/>
</dbReference>
<dbReference type="SUPFAM" id="SSF51419">
    <property type="entry name" value="PLP-binding barrel"/>
    <property type="match status" value="1"/>
</dbReference>
<dbReference type="AlphaFoldDB" id="A0A5P8E3T9"/>
<dbReference type="NCBIfam" id="TIGR00044">
    <property type="entry name" value="YggS family pyridoxal phosphate-dependent enzyme"/>
    <property type="match status" value="1"/>
</dbReference>
<evidence type="ECO:0000313" key="6">
    <source>
        <dbReference type="EMBL" id="QFQ11612.1"/>
    </source>
</evidence>
<dbReference type="Proteomes" id="UP000249375">
    <property type="component" value="Chromosome"/>
</dbReference>
<dbReference type="InterPro" id="IPR011078">
    <property type="entry name" value="PyrdxlP_homeostasis"/>
</dbReference>
<comment type="similarity">
    <text evidence="2 4">Belongs to the pyridoxal phosphate-binding protein YggS/PROSC family.</text>
</comment>
<reference evidence="6 7" key="1">
    <citation type="submission" date="2018-11" db="EMBL/GenBank/DDBJ databases">
        <authorList>
            <person name="Na S.W."/>
            <person name="Baik M."/>
        </authorList>
    </citation>
    <scope>NUCLEOTIDE SEQUENCE [LARGE SCALE GENOMIC DNA]</scope>
    <source>
        <strain evidence="6 7">E39</strain>
    </source>
</reference>
<dbReference type="InterPro" id="IPR029066">
    <property type="entry name" value="PLP-binding_barrel"/>
</dbReference>
<dbReference type="KEGG" id="alq:C7Y71_000375"/>
<sequence>MEAIKENIQAVLADLPQHVRLVAVSKFHPKEAIEAAYSAGHRIFGESRVQELQEKKPILPDDIEWHFIGHLQPNKVKYIAPYVSLIHAMDSEKLLREIDKQGKKVGRRIPCLLQVHVAKEETKFGFLPDELKHILSSCDWKSLSYAKISGMMCMATFTDDEEQIRQEFKTANSLFEEIKKAYFAEDADFCIKSWGMSDDYHIAIEEGSNMIRVGTRIFGARQY</sequence>
<evidence type="ECO:0000256" key="4">
    <source>
        <dbReference type="RuleBase" id="RU004514"/>
    </source>
</evidence>
<protein>
    <recommendedName>
        <fullName evidence="2">Pyridoxal phosphate homeostasis protein</fullName>
        <shortName evidence="2">PLP homeostasis protein</shortName>
    </recommendedName>
</protein>
<organism evidence="6 7">
    <name type="scientific">Pseudoprevotella muciniphila</name>
    <dbReference type="NCBI Taxonomy" id="2133944"/>
    <lineage>
        <taxon>Bacteria</taxon>
        <taxon>Pseudomonadati</taxon>
        <taxon>Bacteroidota</taxon>
        <taxon>Bacteroidia</taxon>
        <taxon>Bacteroidales</taxon>
        <taxon>Prevotellaceae</taxon>
        <taxon>Pseudoprevotella</taxon>
    </lineage>
</organism>
<keyword evidence="7" id="KW-1185">Reference proteome</keyword>
<name>A0A5P8E3T9_9BACT</name>
<dbReference type="Gene3D" id="3.20.20.10">
    <property type="entry name" value="Alanine racemase"/>
    <property type="match status" value="1"/>
</dbReference>
<dbReference type="PIRSF" id="PIRSF004848">
    <property type="entry name" value="YBL036c_PLPDEIII"/>
    <property type="match status" value="1"/>
</dbReference>
<keyword evidence="1 2" id="KW-0663">Pyridoxal phosphate</keyword>
<dbReference type="OrthoDB" id="9804072at2"/>
<evidence type="ECO:0000259" key="5">
    <source>
        <dbReference type="Pfam" id="PF01168"/>
    </source>
</evidence>
<dbReference type="PROSITE" id="PS01211">
    <property type="entry name" value="UPF0001"/>
    <property type="match status" value="1"/>
</dbReference>
<dbReference type="HAMAP" id="MF_02087">
    <property type="entry name" value="PLP_homeostasis"/>
    <property type="match status" value="1"/>
</dbReference>
<evidence type="ECO:0000256" key="3">
    <source>
        <dbReference type="PIRSR" id="PIRSR004848-1"/>
    </source>
</evidence>
<proteinExistence type="inferred from homology"/>
<accession>A0A5P8E3T9</accession>
<evidence type="ECO:0000313" key="7">
    <source>
        <dbReference type="Proteomes" id="UP000249375"/>
    </source>
</evidence>
<dbReference type="RefSeq" id="WP_111899331.1">
    <property type="nucleotide sequence ID" value="NZ_CP033459.1"/>
</dbReference>
<evidence type="ECO:0000256" key="2">
    <source>
        <dbReference type="HAMAP-Rule" id="MF_02087"/>
    </source>
</evidence>
<dbReference type="GO" id="GO:0030170">
    <property type="term" value="F:pyridoxal phosphate binding"/>
    <property type="evidence" value="ECO:0007669"/>
    <property type="project" value="UniProtKB-UniRule"/>
</dbReference>
<comment type="cofactor">
    <cofactor evidence="3">
        <name>pyridoxal 5'-phosphate</name>
        <dbReference type="ChEBI" id="CHEBI:597326"/>
    </cofactor>
</comment>